<evidence type="ECO:0000259" key="4">
    <source>
        <dbReference type="PROSITE" id="PS50118"/>
    </source>
</evidence>
<dbReference type="STRING" id="215250.A0A316YLY0"/>
<dbReference type="GO" id="GO:0006357">
    <property type="term" value="P:regulation of transcription by RNA polymerase II"/>
    <property type="evidence" value="ECO:0007669"/>
    <property type="project" value="TreeGrafter"/>
</dbReference>
<protein>
    <recommendedName>
        <fullName evidence="4">HMG box domain-containing protein</fullName>
    </recommendedName>
</protein>
<feature type="compositionally biased region" description="Basic residues" evidence="3">
    <location>
        <begin position="79"/>
        <end position="96"/>
    </location>
</feature>
<evidence type="ECO:0000256" key="3">
    <source>
        <dbReference type="SAM" id="MobiDB-lite"/>
    </source>
</evidence>
<dbReference type="EMBL" id="KZ819636">
    <property type="protein sequence ID" value="PWN90259.1"/>
    <property type="molecule type" value="Genomic_DNA"/>
</dbReference>
<dbReference type="Proteomes" id="UP000245768">
    <property type="component" value="Unassembled WGS sequence"/>
</dbReference>
<dbReference type="OrthoDB" id="5550281at2759"/>
<dbReference type="SMART" id="SM00398">
    <property type="entry name" value="HMG"/>
    <property type="match status" value="2"/>
</dbReference>
<gene>
    <name evidence="5" type="ORF">FA10DRAFT_108679</name>
</gene>
<sequence length="310" mass="34476">MLSATLVRLSVRSAVSLRSPLTARFAVSTKQHKATLPFRSFASAASTPRTKSASSTRRKPASAAGATKKSTRSKSTASTKKKAAAPKKAPKPKKEKLKPWQARGADGKMLPLPSATKPTRRSAFLIFVGDRFPEVRSQPGLMRKSKDGKDVVDLPKVTTSLGQEWKSMSETAKAPYQRRAEEEKVAHELAMERWRANLTTEDIRRQNAYISAQRKLTKPGERRTGKGGARLRDPSKPKGPLSPFMEFMIDFRKSPEAEGVPILELTKKAGATWRELSPSEKQPFELKSQGGREQYLRDIEEWKKSRSTTA</sequence>
<evidence type="ECO:0000256" key="2">
    <source>
        <dbReference type="PROSITE-ProRule" id="PRU00267"/>
    </source>
</evidence>
<feature type="DNA-binding region" description="HMG box" evidence="2">
    <location>
        <begin position="237"/>
        <end position="303"/>
    </location>
</feature>
<feature type="region of interest" description="Disordered" evidence="3">
    <location>
        <begin position="214"/>
        <end position="241"/>
    </location>
</feature>
<dbReference type="GO" id="GO:0005634">
    <property type="term" value="C:nucleus"/>
    <property type="evidence" value="ECO:0007669"/>
    <property type="project" value="UniProtKB-UniRule"/>
</dbReference>
<feature type="compositionally biased region" description="Basic and acidic residues" evidence="3">
    <location>
        <begin position="294"/>
        <end position="304"/>
    </location>
</feature>
<feature type="region of interest" description="Disordered" evidence="3">
    <location>
        <begin position="39"/>
        <end position="116"/>
    </location>
</feature>
<feature type="compositionally biased region" description="Basic and acidic residues" evidence="3">
    <location>
        <begin position="218"/>
        <end position="236"/>
    </location>
</feature>
<dbReference type="Gene3D" id="1.10.30.10">
    <property type="entry name" value="High mobility group box domain"/>
    <property type="match status" value="2"/>
</dbReference>
<accession>A0A316YLY0</accession>
<name>A0A316YLY0_9BASI</name>
<feature type="domain" description="HMG box" evidence="4">
    <location>
        <begin position="237"/>
        <end position="303"/>
    </location>
</feature>
<evidence type="ECO:0000256" key="1">
    <source>
        <dbReference type="ARBA" id="ARBA00023125"/>
    </source>
</evidence>
<dbReference type="CDD" id="cd00084">
    <property type="entry name" value="HMG-box_SF"/>
    <property type="match status" value="1"/>
</dbReference>
<keyword evidence="6" id="KW-1185">Reference proteome</keyword>
<dbReference type="Pfam" id="PF09011">
    <property type="entry name" value="HMG_box_2"/>
    <property type="match status" value="1"/>
</dbReference>
<dbReference type="Pfam" id="PF00505">
    <property type="entry name" value="HMG_box"/>
    <property type="match status" value="1"/>
</dbReference>
<dbReference type="GeneID" id="37039770"/>
<feature type="compositionally biased region" description="Polar residues" evidence="3">
    <location>
        <begin position="43"/>
        <end position="55"/>
    </location>
</feature>
<dbReference type="InterPro" id="IPR050342">
    <property type="entry name" value="HMGB"/>
</dbReference>
<dbReference type="PANTHER" id="PTHR48112">
    <property type="entry name" value="HIGH MOBILITY GROUP PROTEIN DSP1"/>
    <property type="match status" value="1"/>
</dbReference>
<keyword evidence="2" id="KW-0539">Nucleus</keyword>
<dbReference type="AlphaFoldDB" id="A0A316YLY0"/>
<dbReference type="InParanoid" id="A0A316YLY0"/>
<feature type="compositionally biased region" description="Low complexity" evidence="3">
    <location>
        <begin position="61"/>
        <end position="78"/>
    </location>
</feature>
<organism evidence="5 6">
    <name type="scientific">Acaromyces ingoldii</name>
    <dbReference type="NCBI Taxonomy" id="215250"/>
    <lineage>
        <taxon>Eukaryota</taxon>
        <taxon>Fungi</taxon>
        <taxon>Dikarya</taxon>
        <taxon>Basidiomycota</taxon>
        <taxon>Ustilaginomycotina</taxon>
        <taxon>Exobasidiomycetes</taxon>
        <taxon>Exobasidiales</taxon>
        <taxon>Cryptobasidiaceae</taxon>
        <taxon>Acaromyces</taxon>
    </lineage>
</organism>
<reference evidence="5" key="1">
    <citation type="journal article" date="2018" name="Mol. Biol. Evol.">
        <title>Broad Genomic Sampling Reveals a Smut Pathogenic Ancestry of the Fungal Clade Ustilaginomycotina.</title>
        <authorList>
            <person name="Kijpornyongpan T."/>
            <person name="Mondo S.J."/>
            <person name="Barry K."/>
            <person name="Sandor L."/>
            <person name="Lee J."/>
            <person name="Lipzen A."/>
            <person name="Pangilinan J."/>
            <person name="LaButti K."/>
            <person name="Hainaut M."/>
            <person name="Henrissat B."/>
            <person name="Grigoriev I.V."/>
            <person name="Spatafora J.W."/>
            <person name="Aime M.C."/>
        </authorList>
    </citation>
    <scope>NUCLEOTIDE SEQUENCE [LARGE SCALE GENOMIC DNA]</scope>
    <source>
        <strain evidence="5">MCA 4198</strain>
    </source>
</reference>
<dbReference type="PANTHER" id="PTHR48112:SF22">
    <property type="entry name" value="MITOCHONDRIAL TRANSCRIPTION FACTOR A, ISOFORM B"/>
    <property type="match status" value="1"/>
</dbReference>
<evidence type="ECO:0000313" key="6">
    <source>
        <dbReference type="Proteomes" id="UP000245768"/>
    </source>
</evidence>
<proteinExistence type="predicted"/>
<dbReference type="GO" id="GO:0003677">
    <property type="term" value="F:DNA binding"/>
    <property type="evidence" value="ECO:0007669"/>
    <property type="project" value="UniProtKB-UniRule"/>
</dbReference>
<feature type="region of interest" description="Disordered" evidence="3">
    <location>
        <begin position="274"/>
        <end position="310"/>
    </location>
</feature>
<keyword evidence="1 2" id="KW-0238">DNA-binding</keyword>
<dbReference type="InterPro" id="IPR036910">
    <property type="entry name" value="HMG_box_dom_sf"/>
</dbReference>
<dbReference type="InterPro" id="IPR009071">
    <property type="entry name" value="HMG_box_dom"/>
</dbReference>
<feature type="DNA-binding region" description="HMG box" evidence="2">
    <location>
        <begin position="117"/>
        <end position="195"/>
    </location>
</feature>
<feature type="domain" description="HMG box" evidence="4">
    <location>
        <begin position="117"/>
        <end position="195"/>
    </location>
</feature>
<dbReference type="RefSeq" id="XP_025377457.1">
    <property type="nucleotide sequence ID" value="XM_025517854.1"/>
</dbReference>
<dbReference type="PROSITE" id="PS50118">
    <property type="entry name" value="HMG_BOX_2"/>
    <property type="match status" value="2"/>
</dbReference>
<evidence type="ECO:0000313" key="5">
    <source>
        <dbReference type="EMBL" id="PWN90259.1"/>
    </source>
</evidence>
<dbReference type="SUPFAM" id="SSF47095">
    <property type="entry name" value="HMG-box"/>
    <property type="match status" value="2"/>
</dbReference>